<evidence type="ECO:0000256" key="3">
    <source>
        <dbReference type="SAM" id="MobiDB-lite"/>
    </source>
</evidence>
<dbReference type="Proteomes" id="UP001166251">
    <property type="component" value="Unassembled WGS sequence"/>
</dbReference>
<dbReference type="PROSITE" id="PS50110">
    <property type="entry name" value="RESPONSE_REGULATORY"/>
    <property type="match status" value="1"/>
</dbReference>
<dbReference type="EMBL" id="JAHZSS010000022">
    <property type="protein sequence ID" value="MBW8192420.1"/>
    <property type="molecule type" value="Genomic_DNA"/>
</dbReference>
<feature type="domain" description="Response regulatory" evidence="4">
    <location>
        <begin position="1"/>
        <end position="108"/>
    </location>
</feature>
<proteinExistence type="predicted"/>
<keyword evidence="1" id="KW-0597">Phosphoprotein</keyword>
<organism evidence="5 6">
    <name type="scientific">Neiella holothuriorum</name>
    <dbReference type="NCBI Taxonomy" id="2870530"/>
    <lineage>
        <taxon>Bacteria</taxon>
        <taxon>Pseudomonadati</taxon>
        <taxon>Pseudomonadota</taxon>
        <taxon>Gammaproteobacteria</taxon>
        <taxon>Alteromonadales</taxon>
        <taxon>Echinimonadaceae</taxon>
        <taxon>Neiella</taxon>
    </lineage>
</organism>
<comment type="caution">
    <text evidence="5">The sequence shown here is derived from an EMBL/GenBank/DDBJ whole genome shotgun (WGS) entry which is preliminary data.</text>
</comment>
<dbReference type="InterPro" id="IPR011990">
    <property type="entry name" value="TPR-like_helical_dom_sf"/>
</dbReference>
<dbReference type="InterPro" id="IPR019734">
    <property type="entry name" value="TPR_rpt"/>
</dbReference>
<evidence type="ECO:0000313" key="6">
    <source>
        <dbReference type="Proteomes" id="UP001166251"/>
    </source>
</evidence>
<dbReference type="InterPro" id="IPR001789">
    <property type="entry name" value="Sig_transdc_resp-reg_receiver"/>
</dbReference>
<dbReference type="Gene3D" id="1.25.40.10">
    <property type="entry name" value="Tetratricopeptide repeat domain"/>
    <property type="match status" value="1"/>
</dbReference>
<dbReference type="InterPro" id="IPR052048">
    <property type="entry name" value="ST_Response_Regulator"/>
</dbReference>
<sequence>MSLRSMVDGFGCASVDLAKSGEEAVSLYQQSRHQIVLCDYNLGEHQNGQQVLEEISLRGWLSPDTIFVLITAETSLSMVMGALEFRPDDYLSKPINKANLKTRLKRLLEQKSELSDVYKALGQHDYNLARQRCAHHIKQKSRYRGQCYRLLAEILLRQDKPADAKTIYLQMIEVRASLWALQGLAQSLFMLNEFDACIDAAQQVLSDNPRAIDAIDLIAQCYVAKHDYRQAYDFIKQAVHISPRSIKRQRMAASVAAQCNDKQVELRALRQIHELGAHSVQADPDDNVRYLNTLVAYSGDATGVERRRMVAETQEQLTRFTRAAKHDDRLRQQSTILQAQLALTQGDAKVAEKLLTQVFEDAPEMMQHQDELTIKMLQQTLTEAKMSEHQQHIEQQLKASRQQHQAREQQAAQSASNVRGIKQYEMGDYITAIDSFRDALSDNADSTAITLNLVQALLKHLPPGTDRLKVRDECTRLLNQQRFLQPNNPRYKRYQMLKAKIHQL</sequence>
<keyword evidence="6" id="KW-1185">Reference proteome</keyword>
<dbReference type="SMART" id="SM00448">
    <property type="entry name" value="REC"/>
    <property type="match status" value="1"/>
</dbReference>
<keyword evidence="2" id="KW-0802">TPR repeat</keyword>
<protein>
    <submittedName>
        <fullName evidence="5">Response regulator</fullName>
    </submittedName>
</protein>
<dbReference type="PANTHER" id="PTHR43228:SF1">
    <property type="entry name" value="TWO-COMPONENT RESPONSE REGULATOR ARR22"/>
    <property type="match status" value="1"/>
</dbReference>
<dbReference type="SUPFAM" id="SSF48452">
    <property type="entry name" value="TPR-like"/>
    <property type="match status" value="1"/>
</dbReference>
<evidence type="ECO:0000256" key="2">
    <source>
        <dbReference type="PROSITE-ProRule" id="PRU00339"/>
    </source>
</evidence>
<feature type="repeat" description="TPR" evidence="2">
    <location>
        <begin position="212"/>
        <end position="245"/>
    </location>
</feature>
<dbReference type="SUPFAM" id="SSF52172">
    <property type="entry name" value="CheY-like"/>
    <property type="match status" value="1"/>
</dbReference>
<dbReference type="InterPro" id="IPR011006">
    <property type="entry name" value="CheY-like_superfamily"/>
</dbReference>
<dbReference type="SMART" id="SM00028">
    <property type="entry name" value="TPR"/>
    <property type="match status" value="3"/>
</dbReference>
<dbReference type="Gene3D" id="3.40.50.2300">
    <property type="match status" value="1"/>
</dbReference>
<evidence type="ECO:0000259" key="4">
    <source>
        <dbReference type="PROSITE" id="PS50110"/>
    </source>
</evidence>
<accession>A0ABS7EJF3</accession>
<dbReference type="PROSITE" id="PS50005">
    <property type="entry name" value="TPR"/>
    <property type="match status" value="1"/>
</dbReference>
<name>A0ABS7EJF3_9GAMM</name>
<evidence type="ECO:0000313" key="5">
    <source>
        <dbReference type="EMBL" id="MBW8192420.1"/>
    </source>
</evidence>
<reference evidence="5" key="1">
    <citation type="submission" date="2021-07" db="EMBL/GenBank/DDBJ databases">
        <title>Neiella marina sp. nov., isolated from the intestinal content of sea cucumber Apostichopus japonicus.</title>
        <authorList>
            <person name="Bai X."/>
        </authorList>
    </citation>
    <scope>NUCLEOTIDE SEQUENCE</scope>
    <source>
        <strain evidence="5">126</strain>
    </source>
</reference>
<dbReference type="Pfam" id="PF00072">
    <property type="entry name" value="Response_reg"/>
    <property type="match status" value="1"/>
</dbReference>
<feature type="compositionally biased region" description="Low complexity" evidence="3">
    <location>
        <begin position="399"/>
        <end position="416"/>
    </location>
</feature>
<feature type="modified residue" description="4-aspartylphosphate" evidence="1">
    <location>
        <position position="39"/>
    </location>
</feature>
<feature type="region of interest" description="Disordered" evidence="3">
    <location>
        <begin position="385"/>
        <end position="417"/>
    </location>
</feature>
<evidence type="ECO:0000256" key="1">
    <source>
        <dbReference type="PROSITE-ProRule" id="PRU00169"/>
    </source>
</evidence>
<dbReference type="PANTHER" id="PTHR43228">
    <property type="entry name" value="TWO-COMPONENT RESPONSE REGULATOR"/>
    <property type="match status" value="1"/>
</dbReference>
<gene>
    <name evidence="5" type="ORF">K0504_15385</name>
</gene>